<accession>A0A918R0I7</accession>
<feature type="compositionally biased region" description="Low complexity" evidence="1">
    <location>
        <begin position="16"/>
        <end position="30"/>
    </location>
</feature>
<sequence>MWPRAAVLARAEKPGAGRPCRGRPRCAGYPAGVSSEQTPTPDAGPRPRRLTWAAALAALEGAVLVAGGVWMLVLGFTGNPDDRQQAVTGGVTVIVLALLPLLAARGLLMRRSWSRGPAVITQLLALPIAYNLLRADGVAIPAGIVLAVVAVTALVLLVNPATTQALGIRGPGRPQEPGRK</sequence>
<keyword evidence="4" id="KW-1185">Reference proteome</keyword>
<feature type="transmembrane region" description="Helical" evidence="2">
    <location>
        <begin position="50"/>
        <end position="73"/>
    </location>
</feature>
<evidence type="ECO:0000313" key="4">
    <source>
        <dbReference type="Proteomes" id="UP000623010"/>
    </source>
</evidence>
<gene>
    <name evidence="3" type="ORF">GCM10010389_11840</name>
</gene>
<feature type="transmembrane region" description="Helical" evidence="2">
    <location>
        <begin position="85"/>
        <end position="104"/>
    </location>
</feature>
<reference evidence="3" key="2">
    <citation type="submission" date="2020-09" db="EMBL/GenBank/DDBJ databases">
        <authorList>
            <person name="Sun Q."/>
            <person name="Ohkuma M."/>
        </authorList>
    </citation>
    <scope>NUCLEOTIDE SEQUENCE</scope>
    <source>
        <strain evidence="3">JCM 5016</strain>
    </source>
</reference>
<reference evidence="3" key="1">
    <citation type="journal article" date="2014" name="Int. J. Syst. Evol. Microbiol.">
        <title>Complete genome sequence of Corynebacterium casei LMG S-19264T (=DSM 44701T), isolated from a smear-ripened cheese.</title>
        <authorList>
            <consortium name="US DOE Joint Genome Institute (JGI-PGF)"/>
            <person name="Walter F."/>
            <person name="Albersmeier A."/>
            <person name="Kalinowski J."/>
            <person name="Ruckert C."/>
        </authorList>
    </citation>
    <scope>NUCLEOTIDE SEQUENCE</scope>
    <source>
        <strain evidence="3">JCM 5016</strain>
    </source>
</reference>
<keyword evidence="2" id="KW-0472">Membrane</keyword>
<proteinExistence type="predicted"/>
<organism evidence="3 4">
    <name type="scientific">Streptomyces echinoruber</name>
    <dbReference type="NCBI Taxonomy" id="68898"/>
    <lineage>
        <taxon>Bacteria</taxon>
        <taxon>Bacillati</taxon>
        <taxon>Actinomycetota</taxon>
        <taxon>Actinomycetes</taxon>
        <taxon>Kitasatosporales</taxon>
        <taxon>Streptomycetaceae</taxon>
        <taxon>Streptomyces</taxon>
    </lineage>
</organism>
<keyword evidence="2" id="KW-0812">Transmembrane</keyword>
<dbReference type="EMBL" id="BMWH01000003">
    <property type="protein sequence ID" value="GGZ75933.1"/>
    <property type="molecule type" value="Genomic_DNA"/>
</dbReference>
<feature type="transmembrane region" description="Helical" evidence="2">
    <location>
        <begin position="139"/>
        <end position="159"/>
    </location>
</feature>
<evidence type="ECO:0008006" key="5">
    <source>
        <dbReference type="Google" id="ProtNLM"/>
    </source>
</evidence>
<dbReference type="Proteomes" id="UP000623010">
    <property type="component" value="Unassembled WGS sequence"/>
</dbReference>
<comment type="caution">
    <text evidence="3">The sequence shown here is derived from an EMBL/GenBank/DDBJ whole genome shotgun (WGS) entry which is preliminary data.</text>
</comment>
<evidence type="ECO:0000256" key="1">
    <source>
        <dbReference type="SAM" id="MobiDB-lite"/>
    </source>
</evidence>
<name>A0A918R0I7_9ACTN</name>
<dbReference type="AlphaFoldDB" id="A0A918R0I7"/>
<evidence type="ECO:0000256" key="2">
    <source>
        <dbReference type="SAM" id="Phobius"/>
    </source>
</evidence>
<protein>
    <recommendedName>
        <fullName evidence="5">Integral membrane protein</fullName>
    </recommendedName>
</protein>
<keyword evidence="2" id="KW-1133">Transmembrane helix</keyword>
<feature type="transmembrane region" description="Helical" evidence="2">
    <location>
        <begin position="116"/>
        <end position="133"/>
    </location>
</feature>
<evidence type="ECO:0000313" key="3">
    <source>
        <dbReference type="EMBL" id="GGZ75933.1"/>
    </source>
</evidence>
<feature type="region of interest" description="Disordered" evidence="1">
    <location>
        <begin position="13"/>
        <end position="46"/>
    </location>
</feature>